<feature type="transmembrane region" description="Helical" evidence="1">
    <location>
        <begin position="28"/>
        <end position="48"/>
    </location>
</feature>
<keyword evidence="3" id="KW-1185">Reference proteome</keyword>
<keyword evidence="1" id="KW-1133">Transmembrane helix</keyword>
<name>A0A7W2A7Z6_9BACL</name>
<dbReference type="Pfam" id="PF12679">
    <property type="entry name" value="ABC2_membrane_2"/>
    <property type="match status" value="1"/>
</dbReference>
<reference evidence="2 3" key="1">
    <citation type="submission" date="2020-07" db="EMBL/GenBank/DDBJ databases">
        <authorList>
            <person name="Feng H."/>
        </authorList>
    </citation>
    <scope>NUCLEOTIDE SEQUENCE [LARGE SCALE GENOMIC DNA]</scope>
    <source>
        <strain evidence="3">s-10</strain>
    </source>
</reference>
<gene>
    <name evidence="2" type="ORF">H1191_04890</name>
</gene>
<sequence>MKQLWQRWTNPVLAKEFQWRMRSKKTPWLISLYLLIMGGIILTLLFLFKKGQNWFDPEESMFLFTGLSMVQLLMLSFVVPGITAGVISGERERQTMPILLTTTLSSTKIVLSKWLASLSFMILLLVASFPLYIIVFLFGGISPEQVVKMFVHFFVTMIFLGSLGIFFSSLIKRTGVATVLAYMTVALIGIGLLVVLYLVTILYAAMNPAPSFAQNPPLIAEIVAALHPGITLLYAQYSQFDFSGLKLSLNLYDVYITFYSILSVLLLIGSIYLLSPVRFRIWKWARKTGSTENMHDRDATASE</sequence>
<dbReference type="GO" id="GO:0005886">
    <property type="term" value="C:plasma membrane"/>
    <property type="evidence" value="ECO:0007669"/>
    <property type="project" value="UniProtKB-SubCell"/>
</dbReference>
<dbReference type="EMBL" id="JACEIQ010000003">
    <property type="protein sequence ID" value="MBA4493637.1"/>
    <property type="molecule type" value="Genomic_DNA"/>
</dbReference>
<dbReference type="GO" id="GO:0140359">
    <property type="term" value="F:ABC-type transporter activity"/>
    <property type="evidence" value="ECO:0007669"/>
    <property type="project" value="InterPro"/>
</dbReference>
<dbReference type="AlphaFoldDB" id="A0A7W2A7Z6"/>
<keyword evidence="1" id="KW-0812">Transmembrane</keyword>
<comment type="caution">
    <text evidence="2">The sequence shown here is derived from an EMBL/GenBank/DDBJ whole genome shotgun (WGS) entry which is preliminary data.</text>
</comment>
<dbReference type="Proteomes" id="UP000535491">
    <property type="component" value="Unassembled WGS sequence"/>
</dbReference>
<protein>
    <submittedName>
        <fullName evidence="2">ABC transporter permease subunit</fullName>
    </submittedName>
</protein>
<feature type="transmembrane region" description="Helical" evidence="1">
    <location>
        <begin position="255"/>
        <end position="274"/>
    </location>
</feature>
<feature type="transmembrane region" description="Helical" evidence="1">
    <location>
        <begin position="114"/>
        <end position="138"/>
    </location>
</feature>
<feature type="transmembrane region" description="Helical" evidence="1">
    <location>
        <begin position="150"/>
        <end position="167"/>
    </location>
</feature>
<accession>A0A7W2A7Z6</accession>
<evidence type="ECO:0000313" key="3">
    <source>
        <dbReference type="Proteomes" id="UP000535491"/>
    </source>
</evidence>
<organism evidence="2 3">
    <name type="scientific">Paenactinomyces guangxiensis</name>
    <dbReference type="NCBI Taxonomy" id="1490290"/>
    <lineage>
        <taxon>Bacteria</taxon>
        <taxon>Bacillati</taxon>
        <taxon>Bacillota</taxon>
        <taxon>Bacilli</taxon>
        <taxon>Bacillales</taxon>
        <taxon>Thermoactinomycetaceae</taxon>
        <taxon>Paenactinomyces</taxon>
    </lineage>
</organism>
<dbReference type="PANTHER" id="PTHR43471:SF12">
    <property type="entry name" value="HYPOTHETICAL MEMBRANE PROTEIN, CONSERVED"/>
    <property type="match status" value="1"/>
</dbReference>
<dbReference type="PANTHER" id="PTHR43471">
    <property type="entry name" value="ABC TRANSPORTER PERMEASE"/>
    <property type="match status" value="1"/>
</dbReference>
<evidence type="ECO:0000256" key="1">
    <source>
        <dbReference type="SAM" id="Phobius"/>
    </source>
</evidence>
<proteinExistence type="predicted"/>
<keyword evidence="1" id="KW-0472">Membrane</keyword>
<dbReference type="RefSeq" id="WP_181750877.1">
    <property type="nucleotide sequence ID" value="NZ_JACEIQ010000003.1"/>
</dbReference>
<evidence type="ECO:0000313" key="2">
    <source>
        <dbReference type="EMBL" id="MBA4493637.1"/>
    </source>
</evidence>
<feature type="transmembrane region" description="Helical" evidence="1">
    <location>
        <begin position="179"/>
        <end position="206"/>
    </location>
</feature>
<feature type="transmembrane region" description="Helical" evidence="1">
    <location>
        <begin position="60"/>
        <end position="87"/>
    </location>
</feature>